<dbReference type="PROSITE" id="PS51318">
    <property type="entry name" value="TAT"/>
    <property type="match status" value="1"/>
</dbReference>
<dbReference type="Pfam" id="PF13416">
    <property type="entry name" value="SBP_bac_8"/>
    <property type="match status" value="1"/>
</dbReference>
<dbReference type="GO" id="GO:0019808">
    <property type="term" value="F:polyamine binding"/>
    <property type="evidence" value="ECO:0007669"/>
    <property type="project" value="InterPro"/>
</dbReference>
<proteinExistence type="predicted"/>
<keyword evidence="7" id="KW-1185">Reference proteome</keyword>
<reference evidence="6 7" key="1">
    <citation type="submission" date="2019-10" db="EMBL/GenBank/DDBJ databases">
        <title>Whole genome shotgun sequence of Acrocarpospora corrugata NBRC 13972.</title>
        <authorList>
            <person name="Ichikawa N."/>
            <person name="Kimura A."/>
            <person name="Kitahashi Y."/>
            <person name="Komaki H."/>
            <person name="Oguchi A."/>
        </authorList>
    </citation>
    <scope>NUCLEOTIDE SEQUENCE [LARGE SCALE GENOMIC DNA]</scope>
    <source>
        <strain evidence="6 7">NBRC 13972</strain>
    </source>
</reference>
<dbReference type="PROSITE" id="PS51257">
    <property type="entry name" value="PROKAR_LIPOPROTEIN"/>
    <property type="match status" value="1"/>
</dbReference>
<dbReference type="AlphaFoldDB" id="A0A5M3VPB0"/>
<comment type="subcellular location">
    <subcellularLocation>
        <location evidence="1">Periplasm</location>
    </subcellularLocation>
</comment>
<dbReference type="PANTHER" id="PTHR30222:SF17">
    <property type="entry name" value="SPERMIDINE_PUTRESCINE-BINDING PERIPLASMIC PROTEIN"/>
    <property type="match status" value="1"/>
</dbReference>
<organism evidence="6 7">
    <name type="scientific">Acrocarpospora corrugata</name>
    <dbReference type="NCBI Taxonomy" id="35763"/>
    <lineage>
        <taxon>Bacteria</taxon>
        <taxon>Bacillati</taxon>
        <taxon>Actinomycetota</taxon>
        <taxon>Actinomycetes</taxon>
        <taxon>Streptosporangiales</taxon>
        <taxon>Streptosporangiaceae</taxon>
        <taxon>Acrocarpospora</taxon>
    </lineage>
</organism>
<accession>A0A5M3VPB0</accession>
<keyword evidence="2" id="KW-0813">Transport</keyword>
<dbReference type="InterPro" id="IPR006059">
    <property type="entry name" value="SBP"/>
</dbReference>
<dbReference type="SUPFAM" id="SSF53850">
    <property type="entry name" value="Periplasmic binding protein-like II"/>
    <property type="match status" value="1"/>
</dbReference>
<dbReference type="Gene3D" id="3.40.190.10">
    <property type="entry name" value="Periplasmic binding protein-like II"/>
    <property type="match status" value="2"/>
</dbReference>
<dbReference type="EMBL" id="BLAD01000037">
    <property type="protein sequence ID" value="GER98626.1"/>
    <property type="molecule type" value="Genomic_DNA"/>
</dbReference>
<dbReference type="PRINTS" id="PR00909">
    <property type="entry name" value="SPERMDNBNDNG"/>
</dbReference>
<dbReference type="GO" id="GO:0015846">
    <property type="term" value="P:polyamine transport"/>
    <property type="evidence" value="ECO:0007669"/>
    <property type="project" value="InterPro"/>
</dbReference>
<keyword evidence="4" id="KW-0574">Periplasm</keyword>
<dbReference type="InterPro" id="IPR001188">
    <property type="entry name" value="Sperm_putr-bd"/>
</dbReference>
<comment type="caution">
    <text evidence="6">The sequence shown here is derived from an EMBL/GenBank/DDBJ whole genome shotgun (WGS) entry which is preliminary data.</text>
</comment>
<dbReference type="PANTHER" id="PTHR30222">
    <property type="entry name" value="SPERMIDINE/PUTRESCINE-BINDING PERIPLASMIC PROTEIN"/>
    <property type="match status" value="1"/>
</dbReference>
<sequence length="406" mass="44125">MGSRRETAMPPSIDRRKFLLVSALASVTAACGSDRSRRPSAASAVPLSRTDSPAALPLHDDVPMIANGLSPEKGGTLKLLNYAEYISPDVVKKFGKEHGVEVEITTFNTQEEAIAKLRNAGASFDVWFPTPDVIAKAAVGKLLQPLNKTYIGNLGNAWPQLQNPFYDEGARYSVPYNAYTTGVGYRADKVSDVTGYDLLWNPAYKGKAYLIDDPREALALAMLKNGSIEINTEDPAKIAQAGAWLTELVGLMNIKIGLTAFQYVPEGQATVHHCWSGDMINAQSYLPKGVDADVIGYWYPPDTTGVVGTDSIAIPRSATKPVLAHLLLNHLLDNGIGQENFSYTGYQPALTVITPEKMVTDEFVTDQLKTAIVTPEVYARSQQIFQISPAGDALWNDTWAKFKAGQ</sequence>
<dbReference type="InterPro" id="IPR006311">
    <property type="entry name" value="TAT_signal"/>
</dbReference>
<dbReference type="CDD" id="cd13590">
    <property type="entry name" value="PBP2_PotD_PotF_like"/>
    <property type="match status" value="1"/>
</dbReference>
<feature type="region of interest" description="Disordered" evidence="5">
    <location>
        <begin position="34"/>
        <end position="54"/>
    </location>
</feature>
<evidence type="ECO:0000313" key="7">
    <source>
        <dbReference type="Proteomes" id="UP000334990"/>
    </source>
</evidence>
<gene>
    <name evidence="6" type="ORF">Acor_06880</name>
</gene>
<protein>
    <submittedName>
        <fullName evidence="6">ABC transporter substrate-binding protein</fullName>
    </submittedName>
</protein>
<keyword evidence="3" id="KW-0732">Signal</keyword>
<evidence type="ECO:0000256" key="5">
    <source>
        <dbReference type="SAM" id="MobiDB-lite"/>
    </source>
</evidence>
<evidence type="ECO:0000256" key="1">
    <source>
        <dbReference type="ARBA" id="ARBA00004418"/>
    </source>
</evidence>
<evidence type="ECO:0000313" key="6">
    <source>
        <dbReference type="EMBL" id="GER98626.1"/>
    </source>
</evidence>
<name>A0A5M3VPB0_9ACTN</name>
<evidence type="ECO:0000256" key="3">
    <source>
        <dbReference type="ARBA" id="ARBA00022729"/>
    </source>
</evidence>
<dbReference type="Proteomes" id="UP000334990">
    <property type="component" value="Unassembled WGS sequence"/>
</dbReference>
<evidence type="ECO:0000256" key="4">
    <source>
        <dbReference type="ARBA" id="ARBA00022764"/>
    </source>
</evidence>
<dbReference type="GO" id="GO:0042597">
    <property type="term" value="C:periplasmic space"/>
    <property type="evidence" value="ECO:0007669"/>
    <property type="project" value="UniProtKB-SubCell"/>
</dbReference>
<evidence type="ECO:0000256" key="2">
    <source>
        <dbReference type="ARBA" id="ARBA00022448"/>
    </source>
</evidence>